<dbReference type="SUPFAM" id="SSF53474">
    <property type="entry name" value="alpha/beta-Hydrolases"/>
    <property type="match status" value="1"/>
</dbReference>
<sequence length="243" mass="25886">MPVIFANSLGTDHRIWAGVTNRLSATRRCVVYDKRGHGMSDLSPQPYAISDLAADLLALANHCGIERFVICGVSVGGMVALASATAQPERIAGLVLCDTASRIGTPDMWNIRIGQVRNDGLSGIADSVMERWFSPGFRATRQDELAGWRNLLLRTPAQGYAETCAAIRDADLSAQAQAIAVPTLVVAGADDLSTPPDLVRALADQVSGAQFALIEGVGHIPSIEQPDLLADLLGEFLETMPHE</sequence>
<evidence type="ECO:0000259" key="1">
    <source>
        <dbReference type="Pfam" id="PF12697"/>
    </source>
</evidence>
<protein>
    <submittedName>
        <fullName evidence="2">3-oxoadipate enol-lactonase</fullName>
        <ecNumber evidence="2">3.1.1.24</ecNumber>
    </submittedName>
</protein>
<dbReference type="PANTHER" id="PTHR43433">
    <property type="entry name" value="HYDROLASE, ALPHA/BETA FOLD FAMILY PROTEIN"/>
    <property type="match status" value="1"/>
</dbReference>
<keyword evidence="3" id="KW-1185">Reference proteome</keyword>
<gene>
    <name evidence="2" type="primary">pcaD</name>
    <name evidence="2" type="ORF">KD146_08700</name>
</gene>
<dbReference type="GO" id="GO:0042952">
    <property type="term" value="P:beta-ketoadipate pathway"/>
    <property type="evidence" value="ECO:0007669"/>
    <property type="project" value="InterPro"/>
</dbReference>
<evidence type="ECO:0000313" key="3">
    <source>
        <dbReference type="Proteomes" id="UP000678281"/>
    </source>
</evidence>
<name>A0A942IDL5_9HYPH</name>
<reference evidence="2" key="1">
    <citation type="submission" date="2021-04" db="EMBL/GenBank/DDBJ databases">
        <title>Devosia litorisediminis sp. nov., isolated from a sand dune.</title>
        <authorList>
            <person name="Park S."/>
            <person name="Yoon J.-H."/>
        </authorList>
    </citation>
    <scope>NUCLEOTIDE SEQUENCE</scope>
    <source>
        <strain evidence="2">BSSL-BM10</strain>
    </source>
</reference>
<dbReference type="GO" id="GO:0047570">
    <property type="term" value="F:3-oxoadipate enol-lactonase activity"/>
    <property type="evidence" value="ECO:0007669"/>
    <property type="project" value="UniProtKB-EC"/>
</dbReference>
<dbReference type="AlphaFoldDB" id="A0A942IDL5"/>
<dbReference type="PRINTS" id="PR00111">
    <property type="entry name" value="ABHYDROLASE"/>
</dbReference>
<dbReference type="EMBL" id="JAGXTP010000001">
    <property type="protein sequence ID" value="MBS3848769.1"/>
    <property type="molecule type" value="Genomic_DNA"/>
</dbReference>
<accession>A0A942IDL5</accession>
<comment type="caution">
    <text evidence="2">The sequence shown here is derived from an EMBL/GenBank/DDBJ whole genome shotgun (WGS) entry which is preliminary data.</text>
</comment>
<evidence type="ECO:0000313" key="2">
    <source>
        <dbReference type="EMBL" id="MBS3848769.1"/>
    </source>
</evidence>
<keyword evidence="2" id="KW-0378">Hydrolase</keyword>
<dbReference type="InterPro" id="IPR029058">
    <property type="entry name" value="AB_hydrolase_fold"/>
</dbReference>
<feature type="domain" description="AB hydrolase-1" evidence="1">
    <location>
        <begin position="3"/>
        <end position="231"/>
    </location>
</feature>
<dbReference type="Proteomes" id="UP000678281">
    <property type="component" value="Unassembled WGS sequence"/>
</dbReference>
<dbReference type="EC" id="3.1.1.24" evidence="2"/>
<proteinExistence type="predicted"/>
<dbReference type="NCBIfam" id="TIGR02427">
    <property type="entry name" value="protocat_pcaD"/>
    <property type="match status" value="1"/>
</dbReference>
<organism evidence="2 3">
    <name type="scientific">Devosia litorisediminis</name>
    <dbReference type="NCBI Taxonomy" id="2829817"/>
    <lineage>
        <taxon>Bacteria</taxon>
        <taxon>Pseudomonadati</taxon>
        <taxon>Pseudomonadota</taxon>
        <taxon>Alphaproteobacteria</taxon>
        <taxon>Hyphomicrobiales</taxon>
        <taxon>Devosiaceae</taxon>
        <taxon>Devosia</taxon>
    </lineage>
</organism>
<dbReference type="PANTHER" id="PTHR43433:SF5">
    <property type="entry name" value="AB HYDROLASE-1 DOMAIN-CONTAINING PROTEIN"/>
    <property type="match status" value="1"/>
</dbReference>
<dbReference type="Gene3D" id="3.40.50.1820">
    <property type="entry name" value="alpha/beta hydrolase"/>
    <property type="match status" value="1"/>
</dbReference>
<dbReference type="InterPro" id="IPR000073">
    <property type="entry name" value="AB_hydrolase_1"/>
</dbReference>
<dbReference type="Pfam" id="PF12697">
    <property type="entry name" value="Abhydrolase_6"/>
    <property type="match status" value="1"/>
</dbReference>
<dbReference type="InterPro" id="IPR026968">
    <property type="entry name" value="PcaD/CatD"/>
</dbReference>
<dbReference type="InterPro" id="IPR050471">
    <property type="entry name" value="AB_hydrolase"/>
</dbReference>